<sequence length="298" mass="35872">MDDIYNICNDDVNRDLSNYTISNEEGLDHDEINKKERMYNEDMNLSSVMNLNNNSGEMTMHHIDHIENMSMITLEEEYTHCDILTEDNELSENGEMNDDNVDDNVENLIDSNEMANNDTISDDYDNEYYNNHIIDNITEFERVGNNMNIFNLWKKLKEILLLSYANNKTKYSVIENKCIHIIYSYFRNFEKTKYMEFRDKLWKICEAIVKEYNVEKEVIMKEWDMLTTCILSYLLERNRNYYNDLYDLMKCYGGCVCCKIKFIDHIEDKISEWHYNTSDFMFKRWENAFVTKLMKYAN</sequence>
<dbReference type="GeneID" id="3790312"/>
<dbReference type="VEuPathDB" id="PlasmoDB:PYYM_0701000"/>
<evidence type="ECO:0000313" key="3">
    <source>
        <dbReference type="EMBL" id="VTZ76201.1"/>
    </source>
</evidence>
<dbReference type="EMBL" id="LK934635">
    <property type="protein sequence ID" value="CDU17131.1"/>
    <property type="molecule type" value="Genomic_DNA"/>
</dbReference>
<dbReference type="Proteomes" id="UP000072904">
    <property type="component" value="Chromosome 7"/>
</dbReference>
<organism evidence="3 4">
    <name type="scientific">Plasmodium yoelii</name>
    <dbReference type="NCBI Taxonomy" id="5861"/>
    <lineage>
        <taxon>Eukaryota</taxon>
        <taxon>Sar</taxon>
        <taxon>Alveolata</taxon>
        <taxon>Apicomplexa</taxon>
        <taxon>Aconoidasida</taxon>
        <taxon>Haemosporida</taxon>
        <taxon>Plasmodiidae</taxon>
        <taxon>Plasmodium</taxon>
        <taxon>Plasmodium (Vinckeia)</taxon>
    </lineage>
</organism>
<name>A0A077TSZ2_PLAYE</name>
<dbReference type="VEuPathDB" id="PlasmoDB:PY04648"/>
<proteinExistence type="predicted"/>
<evidence type="ECO:0000313" key="5">
    <source>
        <dbReference type="Proteomes" id="UP000072904"/>
    </source>
</evidence>
<dbReference type="KEGG" id="pyo:PY17X_0701171"/>
<evidence type="ECO:0000313" key="4">
    <source>
        <dbReference type="Proteomes" id="UP000072874"/>
    </source>
</evidence>
<dbReference type="VEuPathDB" id="PlasmoDB:Py17XNL_000704108"/>
<dbReference type="OMA" id="WKICEAI"/>
<dbReference type="EMBL" id="LM993661">
    <property type="protein sequence ID" value="VTZ76201.1"/>
    <property type="molecule type" value="Genomic_DNA"/>
</dbReference>
<evidence type="ECO:0000313" key="2">
    <source>
        <dbReference type="EMBL" id="CDU17131.1"/>
    </source>
</evidence>
<dbReference type="Pfam" id="PF09687">
    <property type="entry name" value="PRESAN"/>
    <property type="match status" value="1"/>
</dbReference>
<evidence type="ECO:0000259" key="1">
    <source>
        <dbReference type="Pfam" id="PF09687"/>
    </source>
</evidence>
<dbReference type="OrthoDB" id="371238at2759"/>
<reference evidence="2" key="3">
    <citation type="submission" date="2014-05" db="EMBL/GenBank/DDBJ databases">
        <authorList>
            <person name="Aslett A.Martin."/>
            <person name="De Silva Nishadi"/>
        </authorList>
    </citation>
    <scope>NUCLEOTIDE SEQUENCE</scope>
    <source>
        <strain evidence="2">YM</strain>
    </source>
</reference>
<dbReference type="InterPro" id="IPR019111">
    <property type="entry name" value="PRESA_N"/>
</dbReference>
<dbReference type="AlphaFoldDB" id="A0A077TSZ2"/>
<dbReference type="Gene3D" id="6.10.280.180">
    <property type="entry name" value="Plasmodium RESA, N-terminal helical domain"/>
    <property type="match status" value="1"/>
</dbReference>
<reference evidence="3" key="2">
    <citation type="submission" date="2014-05" db="EMBL/GenBank/DDBJ databases">
        <authorList>
            <person name="Aslett M.A."/>
            <person name="De Silva N."/>
        </authorList>
    </citation>
    <scope>NUCLEOTIDE SEQUENCE</scope>
    <source>
        <strain evidence="3">17X</strain>
    </source>
</reference>
<reference evidence="4 5" key="1">
    <citation type="journal article" date="2014" name="BMC Biol.">
        <title>A comprehensive evaluation of rodent malaria parasite genomes and gene expression.</title>
        <authorList>
            <person name="Otto T.D."/>
            <person name="Bohme U."/>
            <person name="Jackson A.P."/>
            <person name="Hunt M."/>
            <person name="Franke-Fayard B."/>
            <person name="Hoeijmakers W.A."/>
            <person name="Religa A.A."/>
            <person name="Robertson L."/>
            <person name="Sanders M."/>
            <person name="Ogun S.A."/>
            <person name="Cunningham D."/>
            <person name="Erhart A."/>
            <person name="Billker O."/>
            <person name="Khan S.M."/>
            <person name="Stunnenberg H.G."/>
            <person name="Langhorne J."/>
            <person name="Holder A.A."/>
            <person name="Waters A.P."/>
            <person name="Newbold C.I."/>
            <person name="Pain A."/>
            <person name="Berriman M."/>
            <person name="Janse C.J."/>
        </authorList>
    </citation>
    <scope>NUCLEOTIDE SEQUENCE [LARGE SCALE GENOMIC DNA]</scope>
    <source>
        <strain evidence="3 4">17X</strain>
        <strain evidence="2 5">YM</strain>
    </source>
</reference>
<gene>
    <name evidence="3" type="ORF">PY17X_0701171</name>
    <name evidence="2" type="ORF">PYYM_0701000</name>
</gene>
<feature type="domain" description="Plasmodium RESA N-terminal" evidence="1">
    <location>
        <begin position="171"/>
        <end position="277"/>
    </location>
</feature>
<dbReference type="InterPro" id="IPR044885">
    <property type="entry name" value="PRESA_N_sf"/>
</dbReference>
<protein>
    <recommendedName>
        <fullName evidence="1">Plasmodium RESA N-terminal domain-containing protein</fullName>
    </recommendedName>
</protein>
<dbReference type="Proteomes" id="UP000072874">
    <property type="component" value="Chromosome 7"/>
</dbReference>
<accession>A0A077TSZ2</accession>
<dbReference type="VEuPathDB" id="PlasmoDB:PY17X_0701171"/>
<dbReference type="RefSeq" id="XP_724977.2">
    <property type="nucleotide sequence ID" value="XM_719884.2"/>
</dbReference>
<reference evidence="3" key="4">
    <citation type="submission" date="2019-05" db="EMBL/GenBank/DDBJ databases">
        <authorList>
            <consortium name="Pathogen Informatics"/>
        </authorList>
    </citation>
    <scope>NUCLEOTIDE SEQUENCE</scope>
    <source>
        <strain evidence="3">17X</strain>
    </source>
</reference>